<dbReference type="OrthoDB" id="9802811at2"/>
<comment type="similarity">
    <text evidence="2">Belongs to the thiamine-monophosphate kinase family.</text>
</comment>
<dbReference type="InterPro" id="IPR016188">
    <property type="entry name" value="PurM-like_N"/>
</dbReference>
<dbReference type="InterPro" id="IPR006283">
    <property type="entry name" value="ThiL-like"/>
</dbReference>
<comment type="pathway">
    <text evidence="2">Cofactor biosynthesis; thiamine diphosphate biosynthesis; thiamine diphosphate from thiamine phosphate: step 1/1.</text>
</comment>
<keyword evidence="2" id="KW-0479">Metal-binding</keyword>
<dbReference type="PANTHER" id="PTHR30270">
    <property type="entry name" value="THIAMINE-MONOPHOSPHATE KINASE"/>
    <property type="match status" value="1"/>
</dbReference>
<dbReference type="UniPathway" id="UPA00060">
    <property type="reaction ID" value="UER00142"/>
</dbReference>
<dbReference type="Pfam" id="PF00586">
    <property type="entry name" value="AIRS"/>
    <property type="match status" value="1"/>
</dbReference>
<dbReference type="InterPro" id="IPR010918">
    <property type="entry name" value="PurM-like_C_dom"/>
</dbReference>
<dbReference type="InterPro" id="IPR036921">
    <property type="entry name" value="PurM-like_N_sf"/>
</dbReference>
<feature type="binding site" evidence="2">
    <location>
        <position position="265"/>
    </location>
    <ligand>
        <name>substrate</name>
    </ligand>
</feature>
<evidence type="ECO:0000313" key="6">
    <source>
        <dbReference type="Proteomes" id="UP000243745"/>
    </source>
</evidence>
<comment type="function">
    <text evidence="2">Catalyzes the ATP-dependent phosphorylation of thiamine-monophosphate (TMP) to form thiamine-pyrophosphate (TPP), the active form of vitamin B1.</text>
</comment>
<organism evidence="5 6">
    <name type="scientific">Ruminobacter amylophilus</name>
    <dbReference type="NCBI Taxonomy" id="867"/>
    <lineage>
        <taxon>Bacteria</taxon>
        <taxon>Pseudomonadati</taxon>
        <taxon>Pseudomonadota</taxon>
        <taxon>Gammaproteobacteria</taxon>
        <taxon>Aeromonadales</taxon>
        <taxon>Succinivibrionaceae</taxon>
        <taxon>Ruminobacter</taxon>
    </lineage>
</organism>
<dbReference type="PANTHER" id="PTHR30270:SF0">
    <property type="entry name" value="THIAMINE-MONOPHOSPHATE KINASE"/>
    <property type="match status" value="1"/>
</dbReference>
<sequence>MGEFELIRKYFTLHSNEVNLEQNCVQLGIGDDCALINIPHGDVLAVSTDTFLEGTHFFKDTNPFAIGFKSLAVNLSDLAAMGAEPVAFTLALTLPDSNEDFIAEFSRGLFTIADRFRISLVGGDTTRGPLSVTITVMGKTPCNEAIRRSGARDNDVICVSGALGGAAYGVALRYDKSKIHGNPDSAKAFNLLDYPNPRMDLVPFMHKYRVNSALDISDGFLGDLKHILDSSEKSAEIDIKDIPISEALHNLPADEQLNYALNGGDDYEICFTLSEKDYLLWQDDYKSGKAPKIYRVGTIKELSDNRISKGNRVTFTENGKAVSRHIDRNSFSHF</sequence>
<keyword evidence="2 5" id="KW-0418">Kinase</keyword>
<evidence type="ECO:0000313" key="5">
    <source>
        <dbReference type="EMBL" id="SFP68193.1"/>
    </source>
</evidence>
<feature type="binding site" evidence="2">
    <location>
        <position position="77"/>
    </location>
    <ligand>
        <name>Mg(2+)</name>
        <dbReference type="ChEBI" id="CHEBI:18420"/>
        <label>3</label>
    </ligand>
</feature>
<dbReference type="Gene3D" id="3.30.1330.10">
    <property type="entry name" value="PurM-like, N-terminal domain"/>
    <property type="match status" value="1"/>
</dbReference>
<dbReference type="SUPFAM" id="SSF56042">
    <property type="entry name" value="PurM C-terminal domain-like"/>
    <property type="match status" value="1"/>
</dbReference>
<feature type="binding site" evidence="2">
    <location>
        <position position="218"/>
    </location>
    <ligand>
        <name>Mg(2+)</name>
        <dbReference type="ChEBI" id="CHEBI:18420"/>
        <label>5</label>
    </ligand>
</feature>
<feature type="binding site" evidence="2">
    <location>
        <position position="47"/>
    </location>
    <ligand>
        <name>Mg(2+)</name>
        <dbReference type="ChEBI" id="CHEBI:18420"/>
        <label>4</label>
    </ligand>
</feature>
<dbReference type="GO" id="GO:0009030">
    <property type="term" value="F:thiamine-phosphate kinase activity"/>
    <property type="evidence" value="ECO:0007669"/>
    <property type="project" value="UniProtKB-UniRule"/>
</dbReference>
<feature type="binding site" evidence="2">
    <location>
        <position position="48"/>
    </location>
    <ligand>
        <name>Mg(2+)</name>
        <dbReference type="ChEBI" id="CHEBI:18420"/>
        <label>1</label>
    </ligand>
</feature>
<dbReference type="RefSeq" id="WP_093143387.1">
    <property type="nucleotide sequence ID" value="NZ_FOXF01000055.1"/>
</dbReference>
<dbReference type="GO" id="GO:0009228">
    <property type="term" value="P:thiamine biosynthetic process"/>
    <property type="evidence" value="ECO:0007669"/>
    <property type="project" value="UniProtKB-KW"/>
</dbReference>
<keyword evidence="2" id="KW-0067">ATP-binding</keyword>
<dbReference type="GO" id="GO:0009229">
    <property type="term" value="P:thiamine diphosphate biosynthetic process"/>
    <property type="evidence" value="ECO:0007669"/>
    <property type="project" value="UniProtKB-UniRule"/>
</dbReference>
<feature type="binding site" evidence="2">
    <location>
        <position position="32"/>
    </location>
    <ligand>
        <name>Mg(2+)</name>
        <dbReference type="ChEBI" id="CHEBI:18420"/>
        <label>4</label>
    </ligand>
</feature>
<comment type="miscellaneous">
    <text evidence="2">Reaction mechanism of ThiL seems to utilize a direct, inline transfer of the gamma-phosphate of ATP to TMP rather than a phosphorylated enzyme intermediate.</text>
</comment>
<feature type="binding site" evidence="2">
    <location>
        <position position="32"/>
    </location>
    <ligand>
        <name>Mg(2+)</name>
        <dbReference type="ChEBI" id="CHEBI:18420"/>
        <label>3</label>
    </ligand>
</feature>
<feature type="domain" description="PurM-like C-terminal" evidence="4">
    <location>
        <begin position="154"/>
        <end position="275"/>
    </location>
</feature>
<feature type="binding site" evidence="2">
    <location>
        <position position="148"/>
    </location>
    <ligand>
        <name>ATP</name>
        <dbReference type="ChEBI" id="CHEBI:30616"/>
    </ligand>
</feature>
<feature type="binding site" evidence="2">
    <location>
        <position position="217"/>
    </location>
    <ligand>
        <name>ATP</name>
        <dbReference type="ChEBI" id="CHEBI:30616"/>
    </ligand>
</feature>
<proteinExistence type="inferred from homology"/>
<name>A0A662ZKH1_9GAMM</name>
<feature type="binding site" evidence="2">
    <location>
        <position position="124"/>
    </location>
    <ligand>
        <name>Mg(2+)</name>
        <dbReference type="ChEBI" id="CHEBI:18420"/>
        <label>1</label>
    </ligand>
</feature>
<dbReference type="AlphaFoldDB" id="A0A662ZKH1"/>
<dbReference type="CDD" id="cd02194">
    <property type="entry name" value="ThiL"/>
    <property type="match status" value="1"/>
</dbReference>
<feature type="binding site" evidence="2">
    <location>
        <position position="56"/>
    </location>
    <ligand>
        <name>substrate</name>
    </ligand>
</feature>
<keyword evidence="2" id="KW-0808">Transferase</keyword>
<comment type="caution">
    <text evidence="2">Lacks conserved residue(s) required for the propagation of feature annotation.</text>
</comment>
<dbReference type="EMBL" id="FOXF01000055">
    <property type="protein sequence ID" value="SFP68193.1"/>
    <property type="molecule type" value="Genomic_DNA"/>
</dbReference>
<dbReference type="PIRSF" id="PIRSF005303">
    <property type="entry name" value="Thiam_monoph_kin"/>
    <property type="match status" value="1"/>
</dbReference>
<dbReference type="InterPro" id="IPR036676">
    <property type="entry name" value="PurM-like_C_sf"/>
</dbReference>
<reference evidence="5 6" key="1">
    <citation type="submission" date="2016-10" db="EMBL/GenBank/DDBJ databases">
        <authorList>
            <person name="Varghese N."/>
            <person name="Submissions S."/>
        </authorList>
    </citation>
    <scope>NUCLEOTIDE SEQUENCE [LARGE SCALE GENOMIC DNA]</scope>
    <source>
        <strain evidence="5 6">DSM 1361</strain>
    </source>
</reference>
<feature type="domain" description="PurM-like N-terminal" evidence="3">
    <location>
        <begin position="30"/>
        <end position="139"/>
    </location>
</feature>
<keyword evidence="6" id="KW-1185">Reference proteome</keyword>
<comment type="catalytic activity">
    <reaction evidence="2">
        <text>thiamine phosphate + ATP = thiamine diphosphate + ADP</text>
        <dbReference type="Rhea" id="RHEA:15913"/>
        <dbReference type="ChEBI" id="CHEBI:30616"/>
        <dbReference type="ChEBI" id="CHEBI:37575"/>
        <dbReference type="ChEBI" id="CHEBI:58937"/>
        <dbReference type="ChEBI" id="CHEBI:456216"/>
        <dbReference type="EC" id="2.7.4.16"/>
    </reaction>
</comment>
<feature type="binding site" evidence="2">
    <location>
        <position position="49"/>
    </location>
    <ligand>
        <name>Mg(2+)</name>
        <dbReference type="ChEBI" id="CHEBI:18420"/>
        <label>1</label>
    </ligand>
</feature>
<feature type="binding site" evidence="2">
    <location>
        <position position="215"/>
    </location>
    <ligand>
        <name>Mg(2+)</name>
        <dbReference type="ChEBI" id="CHEBI:18420"/>
        <label>3</label>
    </ligand>
</feature>
<evidence type="ECO:0000259" key="3">
    <source>
        <dbReference type="Pfam" id="PF00586"/>
    </source>
</evidence>
<protein>
    <recommendedName>
        <fullName evidence="2">Thiamine-monophosphate kinase</fullName>
        <shortName evidence="2">TMP kinase</shortName>
        <shortName evidence="2">Thiamine-phosphate kinase</shortName>
        <ecNumber evidence="2">2.7.4.16</ecNumber>
    </recommendedName>
</protein>
<dbReference type="Pfam" id="PF02769">
    <property type="entry name" value="AIRS_C"/>
    <property type="match status" value="1"/>
</dbReference>
<dbReference type="Gene3D" id="3.90.650.10">
    <property type="entry name" value="PurM-like C-terminal domain"/>
    <property type="match status" value="1"/>
</dbReference>
<dbReference type="NCBIfam" id="TIGR01379">
    <property type="entry name" value="thiL"/>
    <property type="match status" value="1"/>
</dbReference>
<gene>
    <name evidence="2" type="primary">thiL</name>
    <name evidence="5" type="ORF">SAMN02910344_02048</name>
</gene>
<dbReference type="SUPFAM" id="SSF55326">
    <property type="entry name" value="PurM N-terminal domain-like"/>
    <property type="match status" value="1"/>
</dbReference>
<feature type="binding site" evidence="2">
    <location>
        <begin position="123"/>
        <end position="124"/>
    </location>
    <ligand>
        <name>ATP</name>
        <dbReference type="ChEBI" id="CHEBI:30616"/>
    </ligand>
</feature>
<feature type="binding site" evidence="2">
    <location>
        <position position="331"/>
    </location>
    <ligand>
        <name>substrate</name>
    </ligand>
</feature>
<dbReference type="GO" id="GO:0000287">
    <property type="term" value="F:magnesium ion binding"/>
    <property type="evidence" value="ECO:0007669"/>
    <property type="project" value="UniProtKB-UniRule"/>
</dbReference>
<keyword evidence="1 2" id="KW-0784">Thiamine biosynthesis</keyword>
<feature type="binding site" evidence="2">
    <location>
        <position position="49"/>
    </location>
    <ligand>
        <name>Mg(2+)</name>
        <dbReference type="ChEBI" id="CHEBI:18420"/>
        <label>2</label>
    </ligand>
</feature>
<keyword evidence="2" id="KW-0547">Nucleotide-binding</keyword>
<accession>A0A662ZKH1</accession>
<evidence type="ECO:0000256" key="1">
    <source>
        <dbReference type="ARBA" id="ARBA00022977"/>
    </source>
</evidence>
<feature type="binding site" evidence="2">
    <location>
        <position position="77"/>
    </location>
    <ligand>
        <name>Mg(2+)</name>
        <dbReference type="ChEBI" id="CHEBI:18420"/>
        <label>2</label>
    </ligand>
</feature>
<evidence type="ECO:0000256" key="2">
    <source>
        <dbReference type="HAMAP-Rule" id="MF_02128"/>
    </source>
</evidence>
<dbReference type="EC" id="2.7.4.16" evidence="2"/>
<dbReference type="GO" id="GO:0005524">
    <property type="term" value="F:ATP binding"/>
    <property type="evidence" value="ECO:0007669"/>
    <property type="project" value="UniProtKB-UniRule"/>
</dbReference>
<dbReference type="HAMAP" id="MF_02128">
    <property type="entry name" value="TMP_kinase"/>
    <property type="match status" value="1"/>
</dbReference>
<feature type="binding site" evidence="2">
    <location>
        <position position="77"/>
    </location>
    <ligand>
        <name>Mg(2+)</name>
        <dbReference type="ChEBI" id="CHEBI:18420"/>
        <label>4</label>
    </ligand>
</feature>
<evidence type="ECO:0000259" key="4">
    <source>
        <dbReference type="Pfam" id="PF02769"/>
    </source>
</evidence>
<dbReference type="Proteomes" id="UP000243745">
    <property type="component" value="Unassembled WGS sequence"/>
</dbReference>
<keyword evidence="2" id="KW-0460">Magnesium</keyword>